<feature type="signal peptide" evidence="1">
    <location>
        <begin position="1"/>
        <end position="26"/>
    </location>
</feature>
<dbReference type="AlphaFoldDB" id="A0A9W4KNU3"/>
<protein>
    <submittedName>
        <fullName evidence="2">Uncharacterized protein</fullName>
    </submittedName>
</protein>
<evidence type="ECO:0000313" key="3">
    <source>
        <dbReference type="Proteomes" id="UP000789326"/>
    </source>
</evidence>
<proteinExistence type="predicted"/>
<dbReference type="EMBL" id="CAKKMG010000002">
    <property type="protein sequence ID" value="CAH0134003.1"/>
    <property type="molecule type" value="Genomic_DNA"/>
</dbReference>
<name>A0A9W4KNU3_9BACI</name>
<sequence>MKFFKFLVLSIGLVLSLSMFSNSASASGVETKVSTDNRMSAYSSLWYLTFNQGYQSKAYGSWKNGTSGSGPASLTLAKSVTVANTYSGTLSASKKDVSASVGFNITSSKSTTASYTVKVPKGKKYMIQWRPVYKKYKVKQDAYIGSTFMETTYVYPKKYDYLDYRWIVM</sequence>
<accession>A0A9W4KNU3</accession>
<organism evidence="2 3">
    <name type="scientific">Peribacillus simplex</name>
    <dbReference type="NCBI Taxonomy" id="1478"/>
    <lineage>
        <taxon>Bacteria</taxon>
        <taxon>Bacillati</taxon>
        <taxon>Bacillota</taxon>
        <taxon>Bacilli</taxon>
        <taxon>Bacillales</taxon>
        <taxon>Bacillaceae</taxon>
        <taxon>Peribacillus</taxon>
    </lineage>
</organism>
<gene>
    <name evidence="2" type="ORF">SRABI133_00305</name>
</gene>
<evidence type="ECO:0000256" key="1">
    <source>
        <dbReference type="SAM" id="SignalP"/>
    </source>
</evidence>
<evidence type="ECO:0000313" key="2">
    <source>
        <dbReference type="EMBL" id="CAH0134003.1"/>
    </source>
</evidence>
<comment type="caution">
    <text evidence="2">The sequence shown here is derived from an EMBL/GenBank/DDBJ whole genome shotgun (WGS) entry which is preliminary data.</text>
</comment>
<reference evidence="2" key="1">
    <citation type="submission" date="2021-11" db="EMBL/GenBank/DDBJ databases">
        <authorList>
            <person name="Bulgarelli D."/>
        </authorList>
    </citation>
    <scope>NUCLEOTIDE SEQUENCE</scope>
    <source>
        <strain evidence="2">Bi133</strain>
    </source>
</reference>
<dbReference type="Proteomes" id="UP000789326">
    <property type="component" value="Unassembled WGS sequence"/>
</dbReference>
<dbReference type="RefSeq" id="WP_230300423.1">
    <property type="nucleotide sequence ID" value="NZ_CAKKMG010000002.1"/>
</dbReference>
<feature type="chain" id="PRO_5040726718" evidence="1">
    <location>
        <begin position="27"/>
        <end position="169"/>
    </location>
</feature>
<keyword evidence="1" id="KW-0732">Signal</keyword>